<feature type="transmembrane region" description="Helical" evidence="7">
    <location>
        <begin position="144"/>
        <end position="165"/>
    </location>
</feature>
<evidence type="ECO:0000256" key="5">
    <source>
        <dbReference type="ARBA" id="ARBA00022989"/>
    </source>
</evidence>
<dbReference type="AlphaFoldDB" id="A0AAJ5BID0"/>
<proteinExistence type="inferred from homology"/>
<keyword evidence="4 7" id="KW-0812">Transmembrane</keyword>
<evidence type="ECO:0000256" key="2">
    <source>
        <dbReference type="ARBA" id="ARBA00008929"/>
    </source>
</evidence>
<feature type="transmembrane region" description="Helical" evidence="7">
    <location>
        <begin position="315"/>
        <end position="338"/>
    </location>
</feature>
<evidence type="ECO:0000256" key="4">
    <source>
        <dbReference type="ARBA" id="ARBA00022692"/>
    </source>
</evidence>
<evidence type="ECO:0000256" key="1">
    <source>
        <dbReference type="ARBA" id="ARBA00004651"/>
    </source>
</evidence>
<evidence type="ECO:0000256" key="3">
    <source>
        <dbReference type="ARBA" id="ARBA00022475"/>
    </source>
</evidence>
<dbReference type="PANTHER" id="PTHR34856:SF2">
    <property type="entry name" value="PROTEIN NRFD"/>
    <property type="match status" value="1"/>
</dbReference>
<sequence>MTITEVLVPAQEVAWLPWAVQYFFYIGSAYGAAILFALALFCHRSTSHTLRSVLALVLAISALVGPLALTAELHQPGRAWHFFAHLTPSSWMSRGAVLLPLFSVLSILTAWLYLRPEIQALSRHASPVIRLCSRLAMGKWQTSLSTMKVITLLTVISGLSIALYTGSEIAVLRSRPLWNQLTSPVLWFVTAFLATGGLSLLMLATLKPILRQDLQFIRRTVLLSALLSCVLFPLWLVNGNGLELLDYSVWRWRTGLMMLLLVACLLVGWHFPTGRKSIILLSLLSIATCWYLRWLTILDVQTIPRYDAGMYPNALAWGSSGVLGIIGMAGLWLALAVITSSIINQADNAALSPLAPTVQGEYHE</sequence>
<dbReference type="RefSeq" id="WP_074824368.1">
    <property type="nucleotide sequence ID" value="NZ_FOLW01000012.1"/>
</dbReference>
<accession>A0AAJ5BID0</accession>
<dbReference type="InterPro" id="IPR005614">
    <property type="entry name" value="NrfD-like"/>
</dbReference>
<comment type="caution">
    <text evidence="8">The sequence shown here is derived from an EMBL/GenBank/DDBJ whole genome shotgun (WGS) entry which is preliminary data.</text>
</comment>
<evidence type="ECO:0000256" key="7">
    <source>
        <dbReference type="SAM" id="Phobius"/>
    </source>
</evidence>
<evidence type="ECO:0000313" key="8">
    <source>
        <dbReference type="EMBL" id="SFD29465.1"/>
    </source>
</evidence>
<dbReference type="InterPro" id="IPR052049">
    <property type="entry name" value="Electron_transfer_protein"/>
</dbReference>
<keyword evidence="3" id="KW-1003">Cell membrane</keyword>
<dbReference type="Gene3D" id="1.20.1630.10">
    <property type="entry name" value="Formate dehydrogenase/DMSO reductase domain"/>
    <property type="match status" value="1"/>
</dbReference>
<feature type="transmembrane region" description="Helical" evidence="7">
    <location>
        <begin position="249"/>
        <end position="271"/>
    </location>
</feature>
<protein>
    <submittedName>
        <fullName evidence="8">Tetrathionate reductase gamma subunit</fullName>
    </submittedName>
</protein>
<keyword evidence="6 7" id="KW-0472">Membrane</keyword>
<feature type="transmembrane region" description="Helical" evidence="7">
    <location>
        <begin position="278"/>
        <end position="295"/>
    </location>
</feature>
<organism evidence="8 9">
    <name type="scientific">Pragia fontium DSM 5563 = ATCC 49100</name>
    <dbReference type="NCBI Taxonomy" id="1122977"/>
    <lineage>
        <taxon>Bacteria</taxon>
        <taxon>Pseudomonadati</taxon>
        <taxon>Pseudomonadota</taxon>
        <taxon>Gammaproteobacteria</taxon>
        <taxon>Enterobacterales</taxon>
        <taxon>Budviciaceae</taxon>
        <taxon>Pragia</taxon>
    </lineage>
</organism>
<feature type="transmembrane region" description="Helical" evidence="7">
    <location>
        <begin position="185"/>
        <end position="204"/>
    </location>
</feature>
<feature type="transmembrane region" description="Helical" evidence="7">
    <location>
        <begin position="91"/>
        <end position="114"/>
    </location>
</feature>
<keyword evidence="5 7" id="KW-1133">Transmembrane helix</keyword>
<comment type="similarity">
    <text evidence="2">Belongs to the NrfD family.</text>
</comment>
<gene>
    <name evidence="8" type="ORF">SAMN02745723_11246</name>
</gene>
<evidence type="ECO:0000256" key="6">
    <source>
        <dbReference type="ARBA" id="ARBA00023136"/>
    </source>
</evidence>
<dbReference type="EMBL" id="FOLW01000012">
    <property type="protein sequence ID" value="SFD29465.1"/>
    <property type="molecule type" value="Genomic_DNA"/>
</dbReference>
<feature type="transmembrane region" description="Helical" evidence="7">
    <location>
        <begin position="53"/>
        <end position="71"/>
    </location>
</feature>
<name>A0AAJ5BID0_9GAMM</name>
<comment type="subcellular location">
    <subcellularLocation>
        <location evidence="1">Cell membrane</location>
        <topology evidence="1">Multi-pass membrane protein</topology>
    </subcellularLocation>
</comment>
<feature type="transmembrane region" description="Helical" evidence="7">
    <location>
        <begin position="216"/>
        <end position="237"/>
    </location>
</feature>
<dbReference type="GO" id="GO:0005886">
    <property type="term" value="C:plasma membrane"/>
    <property type="evidence" value="ECO:0007669"/>
    <property type="project" value="UniProtKB-SubCell"/>
</dbReference>
<evidence type="ECO:0000313" key="9">
    <source>
        <dbReference type="Proteomes" id="UP000226420"/>
    </source>
</evidence>
<feature type="transmembrane region" description="Helical" evidence="7">
    <location>
        <begin position="22"/>
        <end position="41"/>
    </location>
</feature>
<dbReference type="Proteomes" id="UP000226420">
    <property type="component" value="Unassembled WGS sequence"/>
</dbReference>
<dbReference type="Pfam" id="PF03916">
    <property type="entry name" value="NrfD"/>
    <property type="match status" value="1"/>
</dbReference>
<dbReference type="PANTHER" id="PTHR34856">
    <property type="entry name" value="PROTEIN NRFD"/>
    <property type="match status" value="1"/>
</dbReference>
<reference evidence="8 9" key="1">
    <citation type="submission" date="2016-10" db="EMBL/GenBank/DDBJ databases">
        <authorList>
            <person name="Varghese N."/>
            <person name="Submissions S."/>
        </authorList>
    </citation>
    <scope>NUCLEOTIDE SEQUENCE [LARGE SCALE GENOMIC DNA]</scope>
    <source>
        <strain evidence="8 9">DSM 5563</strain>
    </source>
</reference>